<name>A0ABQ2JP46_9ACTN</name>
<evidence type="ECO:0008006" key="3">
    <source>
        <dbReference type="Google" id="ProtNLM"/>
    </source>
</evidence>
<dbReference type="GeneID" id="301549463"/>
<sequence>MAGWTVGDRRKPDGTWLEFGADGLHQRTGDSDGQLIPWPRIMLVHFTRGAKNPKGTYGVRALFGGGRGYLHMTLRHPYEDWISPFDCHAHRYRLTELVWFDALLTQTVTAGEAHRFGNADWLDRAVEGLVRQRPRTARTIRQAVAEALQA</sequence>
<organism evidence="1 2">
    <name type="scientific">Streptomyces kronopolitis</name>
    <dbReference type="NCBI Taxonomy" id="1612435"/>
    <lineage>
        <taxon>Bacteria</taxon>
        <taxon>Bacillati</taxon>
        <taxon>Actinomycetota</taxon>
        <taxon>Actinomycetes</taxon>
        <taxon>Kitasatosporales</taxon>
        <taxon>Streptomycetaceae</taxon>
        <taxon>Streptomyces</taxon>
    </lineage>
</organism>
<gene>
    <name evidence="1" type="ORF">GCM10012285_37300</name>
</gene>
<dbReference type="RefSeq" id="WP_189099477.1">
    <property type="nucleotide sequence ID" value="NZ_BMND01000015.1"/>
</dbReference>
<protein>
    <recommendedName>
        <fullName evidence="3">DUF402 domain-containing protein</fullName>
    </recommendedName>
</protein>
<reference evidence="2" key="1">
    <citation type="journal article" date="2019" name="Int. J. Syst. Evol. Microbiol.">
        <title>The Global Catalogue of Microorganisms (GCM) 10K type strain sequencing project: providing services to taxonomists for standard genome sequencing and annotation.</title>
        <authorList>
            <consortium name="The Broad Institute Genomics Platform"/>
            <consortium name="The Broad Institute Genome Sequencing Center for Infectious Disease"/>
            <person name="Wu L."/>
            <person name="Ma J."/>
        </authorList>
    </citation>
    <scope>NUCLEOTIDE SEQUENCE [LARGE SCALE GENOMIC DNA]</scope>
    <source>
        <strain evidence="2">CGMCC 4.7323</strain>
    </source>
</reference>
<evidence type="ECO:0000313" key="1">
    <source>
        <dbReference type="EMBL" id="GGN49311.1"/>
    </source>
</evidence>
<evidence type="ECO:0000313" key="2">
    <source>
        <dbReference type="Proteomes" id="UP000600080"/>
    </source>
</evidence>
<proteinExistence type="predicted"/>
<keyword evidence="2" id="KW-1185">Reference proteome</keyword>
<comment type="caution">
    <text evidence="1">The sequence shown here is derived from an EMBL/GenBank/DDBJ whole genome shotgun (WGS) entry which is preliminary data.</text>
</comment>
<accession>A0ABQ2JP46</accession>
<dbReference type="Proteomes" id="UP000600080">
    <property type="component" value="Unassembled WGS sequence"/>
</dbReference>
<dbReference type="EMBL" id="BMND01000015">
    <property type="protein sequence ID" value="GGN49311.1"/>
    <property type="molecule type" value="Genomic_DNA"/>
</dbReference>